<evidence type="ECO:0000313" key="11">
    <source>
        <dbReference type="EMBL" id="RMH91034.1"/>
    </source>
</evidence>
<comment type="pathway">
    <text evidence="7 9">tRNA modification; N(7)-methylguanine-tRNA biosynthesis.</text>
</comment>
<evidence type="ECO:0000256" key="9">
    <source>
        <dbReference type="HAMAP-Rule" id="MF_01057"/>
    </source>
</evidence>
<dbReference type="CDD" id="cd02440">
    <property type="entry name" value="AdoMet_MTases"/>
    <property type="match status" value="1"/>
</dbReference>
<dbReference type="Proteomes" id="UP000275012">
    <property type="component" value="Unassembled WGS sequence"/>
</dbReference>
<accession>A0A3M2HYW1</accession>
<keyword evidence="3 9" id="KW-0489">Methyltransferase</keyword>
<sequence>MSDPFSSDGAKAPPKPFTVEAGRRRVRSFVLRQGRFTPAQQRAFDALWPRFGIDYSGQPKDFDAVFGRAAKRILEIGFGNGEAFRFSSARDPARDHIGIEVHAPGVGRLLNALDAEGLANARVYHHDAVEVLENEIADGGLDEIRIYFPDPWHKKRHHKRRLVNPEFAALLVRKLSPDGRLHLATDWADYAEQMWDVLDATPGIANRVGPRGHLPRPDWRPQTHFETRGQRLGHGVWDMIYEKRGPEARDRAPAETGTADALSPPSGSASQGHAPAADNHRGASPTPDC</sequence>
<evidence type="ECO:0000256" key="10">
    <source>
        <dbReference type="SAM" id="MobiDB-lite"/>
    </source>
</evidence>
<dbReference type="InterPro" id="IPR055361">
    <property type="entry name" value="tRNA_methyltr_TrmB_bact"/>
</dbReference>
<dbReference type="AlphaFoldDB" id="A0A3M2HYW1"/>
<dbReference type="SUPFAM" id="SSF53335">
    <property type="entry name" value="S-adenosyl-L-methionine-dependent methyltransferases"/>
    <property type="match status" value="1"/>
</dbReference>
<feature type="region of interest" description="Disordered" evidence="10">
    <location>
        <begin position="245"/>
        <end position="289"/>
    </location>
</feature>
<evidence type="ECO:0000256" key="2">
    <source>
        <dbReference type="ARBA" id="ARBA00003015"/>
    </source>
</evidence>
<evidence type="ECO:0000256" key="8">
    <source>
        <dbReference type="ARBA" id="ARBA00060767"/>
    </source>
</evidence>
<keyword evidence="5 9" id="KW-0949">S-adenosyl-L-methionine</keyword>
<evidence type="ECO:0000256" key="5">
    <source>
        <dbReference type="ARBA" id="ARBA00022691"/>
    </source>
</evidence>
<dbReference type="InterPro" id="IPR029063">
    <property type="entry name" value="SAM-dependent_MTases_sf"/>
</dbReference>
<dbReference type="EMBL" id="RFLY01000011">
    <property type="protein sequence ID" value="RMH91034.1"/>
    <property type="molecule type" value="Genomic_DNA"/>
</dbReference>
<feature type="binding site" evidence="9">
    <location>
        <position position="100"/>
    </location>
    <ligand>
        <name>S-adenosyl-L-methionine</name>
        <dbReference type="ChEBI" id="CHEBI:59789"/>
    </ligand>
</feature>
<dbReference type="GO" id="GO:0043527">
    <property type="term" value="C:tRNA methyltransferase complex"/>
    <property type="evidence" value="ECO:0007669"/>
    <property type="project" value="TreeGrafter"/>
</dbReference>
<feature type="binding site" evidence="9">
    <location>
        <position position="150"/>
    </location>
    <ligand>
        <name>S-adenosyl-L-methionine</name>
        <dbReference type="ChEBI" id="CHEBI:59789"/>
    </ligand>
</feature>
<evidence type="ECO:0000256" key="1">
    <source>
        <dbReference type="ARBA" id="ARBA00000142"/>
    </source>
</evidence>
<evidence type="ECO:0000256" key="4">
    <source>
        <dbReference type="ARBA" id="ARBA00022679"/>
    </source>
</evidence>
<dbReference type="EC" id="2.1.1.33" evidence="9"/>
<feature type="binding site" evidence="9">
    <location>
        <begin position="223"/>
        <end position="226"/>
    </location>
    <ligand>
        <name>substrate</name>
    </ligand>
</feature>
<evidence type="ECO:0000256" key="6">
    <source>
        <dbReference type="ARBA" id="ARBA00022694"/>
    </source>
</evidence>
<feature type="binding site" evidence="9">
    <location>
        <position position="186"/>
    </location>
    <ligand>
        <name>substrate</name>
    </ligand>
</feature>
<evidence type="ECO:0000256" key="3">
    <source>
        <dbReference type="ARBA" id="ARBA00022603"/>
    </source>
</evidence>
<keyword evidence="6 9" id="KW-0819">tRNA processing</keyword>
<dbReference type="InterPro" id="IPR003358">
    <property type="entry name" value="tRNA_(Gua-N-7)_MeTrfase_Trmb"/>
</dbReference>
<dbReference type="PROSITE" id="PS51625">
    <property type="entry name" value="SAM_MT_TRMB"/>
    <property type="match status" value="1"/>
</dbReference>
<dbReference type="NCBIfam" id="TIGR00091">
    <property type="entry name" value="tRNA (guanosine(46)-N7)-methyltransferase TrmB"/>
    <property type="match status" value="1"/>
</dbReference>
<reference evidence="11 12" key="1">
    <citation type="submission" date="2018-10" db="EMBL/GenBank/DDBJ databases">
        <title>Proposal of Lysobacter pythonis sp. nov. isolated from royal pythons (Python regius).</title>
        <authorList>
            <person name="Hans-Juergen B."/>
            <person name="Huptas C."/>
            <person name="Sandra B."/>
            <person name="Igor L."/>
            <person name="Joachim S."/>
            <person name="Siegfried S."/>
            <person name="Mareike W."/>
            <person name="Peter K."/>
        </authorList>
    </citation>
    <scope>NUCLEOTIDE SEQUENCE [LARGE SCALE GENOMIC DNA]</scope>
    <source>
        <strain evidence="11 12">4284/11</strain>
    </source>
</reference>
<comment type="similarity">
    <text evidence="8 9">Belongs to the class I-like SAM-binding methyltransferase superfamily. TrmB family.</text>
</comment>
<dbReference type="FunFam" id="3.40.50.150:FF:000035">
    <property type="entry name" value="tRNA (guanine-N(7)-)-methyltransferase"/>
    <property type="match status" value="1"/>
</dbReference>
<dbReference type="PANTHER" id="PTHR23417:SF14">
    <property type="entry name" value="PENTACOTRIPEPTIDE-REPEAT REGION OF PRORP DOMAIN-CONTAINING PROTEIN"/>
    <property type="match status" value="1"/>
</dbReference>
<comment type="catalytic activity">
    <reaction evidence="1 9">
        <text>guanosine(46) in tRNA + S-adenosyl-L-methionine = N(7)-methylguanosine(46) in tRNA + S-adenosyl-L-homocysteine</text>
        <dbReference type="Rhea" id="RHEA:42708"/>
        <dbReference type="Rhea" id="RHEA-COMP:10188"/>
        <dbReference type="Rhea" id="RHEA-COMP:10189"/>
        <dbReference type="ChEBI" id="CHEBI:57856"/>
        <dbReference type="ChEBI" id="CHEBI:59789"/>
        <dbReference type="ChEBI" id="CHEBI:74269"/>
        <dbReference type="ChEBI" id="CHEBI:74480"/>
        <dbReference type="EC" id="2.1.1.33"/>
    </reaction>
</comment>
<comment type="function">
    <text evidence="2 9">Catalyzes the formation of N(7)-methylguanine at position 46 (m7G46) in tRNA.</text>
</comment>
<comment type="caution">
    <text evidence="11">The sequence shown here is derived from an EMBL/GenBank/DDBJ whole genome shotgun (WGS) entry which is preliminary data.</text>
</comment>
<keyword evidence="4 9" id="KW-0808">Transferase</keyword>
<feature type="binding site" evidence="9">
    <location>
        <position position="127"/>
    </location>
    <ligand>
        <name>S-adenosyl-L-methionine</name>
        <dbReference type="ChEBI" id="CHEBI:59789"/>
    </ligand>
</feature>
<dbReference type="HAMAP" id="MF_01057">
    <property type="entry name" value="tRNA_methyltr_TrmB"/>
    <property type="match status" value="1"/>
</dbReference>
<dbReference type="UniPathway" id="UPA00989"/>
<name>A0A3M2HYW1_9GAMM</name>
<feature type="binding site" evidence="9">
    <location>
        <position position="75"/>
    </location>
    <ligand>
        <name>S-adenosyl-L-methionine</name>
        <dbReference type="ChEBI" id="CHEBI:59789"/>
    </ligand>
</feature>
<proteinExistence type="inferred from homology"/>
<protein>
    <recommendedName>
        <fullName evidence="9">tRNA (guanine-N(7)-)-methyltransferase</fullName>
        <ecNumber evidence="9">2.1.1.33</ecNumber>
    </recommendedName>
    <alternativeName>
        <fullName evidence="9">tRNA (guanine(46)-N(7))-methyltransferase</fullName>
    </alternativeName>
    <alternativeName>
        <fullName evidence="9">tRNA(m7G46)-methyltransferase</fullName>
    </alternativeName>
</protein>
<dbReference type="PANTHER" id="PTHR23417">
    <property type="entry name" value="3-DEOXY-D-MANNO-OCTULOSONIC-ACID TRANSFERASE/TRNA GUANINE-N 7 - -METHYLTRANSFERASE"/>
    <property type="match status" value="1"/>
</dbReference>
<dbReference type="Pfam" id="PF02390">
    <property type="entry name" value="Methyltransf_4"/>
    <property type="match status" value="1"/>
</dbReference>
<dbReference type="OrthoDB" id="9802090at2"/>
<evidence type="ECO:0000313" key="12">
    <source>
        <dbReference type="Proteomes" id="UP000275012"/>
    </source>
</evidence>
<comment type="caution">
    <text evidence="9">Lacks conserved residue(s) required for the propagation of feature annotation.</text>
</comment>
<dbReference type="Gene3D" id="3.40.50.150">
    <property type="entry name" value="Vaccinia Virus protein VP39"/>
    <property type="match status" value="1"/>
</dbReference>
<keyword evidence="12" id="KW-1185">Reference proteome</keyword>
<feature type="binding site" evidence="9">
    <location>
        <position position="154"/>
    </location>
    <ligand>
        <name>substrate</name>
    </ligand>
</feature>
<organism evidence="11 12">
    <name type="scientific">Solilutibacter pythonis</name>
    <dbReference type="NCBI Taxonomy" id="2483112"/>
    <lineage>
        <taxon>Bacteria</taxon>
        <taxon>Pseudomonadati</taxon>
        <taxon>Pseudomonadota</taxon>
        <taxon>Gammaproteobacteria</taxon>
        <taxon>Lysobacterales</taxon>
        <taxon>Lysobacteraceae</taxon>
        <taxon>Solilutibacter</taxon>
    </lineage>
</organism>
<dbReference type="GO" id="GO:0008176">
    <property type="term" value="F:tRNA (guanine(46)-N7)-methyltransferase activity"/>
    <property type="evidence" value="ECO:0007669"/>
    <property type="project" value="UniProtKB-UniRule"/>
</dbReference>
<evidence type="ECO:0000256" key="7">
    <source>
        <dbReference type="ARBA" id="ARBA00060552"/>
    </source>
</evidence>
<gene>
    <name evidence="9 11" type="primary">trmB</name>
    <name evidence="11" type="ORF">EBB59_08810</name>
</gene>